<comment type="caution">
    <text evidence="1">The sequence shown here is derived from an EMBL/GenBank/DDBJ whole genome shotgun (WGS) entry which is preliminary data.</text>
</comment>
<gene>
    <name evidence="1" type="ORF">GCM10022419_013570</name>
</gene>
<evidence type="ECO:0008006" key="3">
    <source>
        <dbReference type="Google" id="ProtNLM"/>
    </source>
</evidence>
<sequence length="180" mass="19707">MDLALAALEAAGADVAYRVCGTSAALLQGVTLPVGDIDLLLGRREDVDAFGAALSAFPCLYPAAWIPVSAQYFARYEVNGAELELSTIEQRADSDDIEVGSGPWRHYVLIACGSHQVPAVRLELRLVSELLRDRADRYDPLLDHLGTHGFDAGLLRRALDARRIPAHQRRLVHDRLAWPA</sequence>
<name>A0ABP6VG91_9ACTN</name>
<proteinExistence type="predicted"/>
<protein>
    <recommendedName>
        <fullName evidence="3">Nucleotidyltransferase family protein</fullName>
    </recommendedName>
</protein>
<evidence type="ECO:0000313" key="2">
    <source>
        <dbReference type="Proteomes" id="UP001500630"/>
    </source>
</evidence>
<keyword evidence="2" id="KW-1185">Reference proteome</keyword>
<dbReference type="SUPFAM" id="SSF81301">
    <property type="entry name" value="Nucleotidyltransferase"/>
    <property type="match status" value="1"/>
</dbReference>
<organism evidence="1 2">
    <name type="scientific">Nonomuraea rosea</name>
    <dbReference type="NCBI Taxonomy" id="638574"/>
    <lineage>
        <taxon>Bacteria</taxon>
        <taxon>Bacillati</taxon>
        <taxon>Actinomycetota</taxon>
        <taxon>Actinomycetes</taxon>
        <taxon>Streptosporangiales</taxon>
        <taxon>Streptosporangiaceae</taxon>
        <taxon>Nonomuraea</taxon>
    </lineage>
</organism>
<dbReference type="Proteomes" id="UP001500630">
    <property type="component" value="Unassembled WGS sequence"/>
</dbReference>
<evidence type="ECO:0000313" key="1">
    <source>
        <dbReference type="EMBL" id="GAA3535288.1"/>
    </source>
</evidence>
<dbReference type="EMBL" id="BAABDQ010000002">
    <property type="protein sequence ID" value="GAA3535288.1"/>
    <property type="molecule type" value="Genomic_DNA"/>
</dbReference>
<reference evidence="2" key="1">
    <citation type="journal article" date="2019" name="Int. J. Syst. Evol. Microbiol.">
        <title>The Global Catalogue of Microorganisms (GCM) 10K type strain sequencing project: providing services to taxonomists for standard genome sequencing and annotation.</title>
        <authorList>
            <consortium name="The Broad Institute Genomics Platform"/>
            <consortium name="The Broad Institute Genome Sequencing Center for Infectious Disease"/>
            <person name="Wu L."/>
            <person name="Ma J."/>
        </authorList>
    </citation>
    <scope>NUCLEOTIDE SEQUENCE [LARGE SCALE GENOMIC DNA]</scope>
    <source>
        <strain evidence="2">JCM 17326</strain>
    </source>
</reference>
<accession>A0ABP6VG91</accession>
<dbReference type="InterPro" id="IPR043519">
    <property type="entry name" value="NT_sf"/>
</dbReference>
<dbReference type="Gene3D" id="3.30.460.40">
    <property type="match status" value="1"/>
</dbReference>